<evidence type="ECO:0000313" key="8">
    <source>
        <dbReference type="Proteomes" id="UP000623129"/>
    </source>
</evidence>
<dbReference type="GO" id="GO:0005634">
    <property type="term" value="C:nucleus"/>
    <property type="evidence" value="ECO:0007669"/>
    <property type="project" value="UniProtKB-SubCell"/>
</dbReference>
<protein>
    <recommendedName>
        <fullName evidence="6">TF-B3 domain-containing protein</fullName>
    </recommendedName>
</protein>
<organism evidence="7 8">
    <name type="scientific">Carex littledalei</name>
    <dbReference type="NCBI Taxonomy" id="544730"/>
    <lineage>
        <taxon>Eukaryota</taxon>
        <taxon>Viridiplantae</taxon>
        <taxon>Streptophyta</taxon>
        <taxon>Embryophyta</taxon>
        <taxon>Tracheophyta</taxon>
        <taxon>Spermatophyta</taxon>
        <taxon>Magnoliopsida</taxon>
        <taxon>Liliopsida</taxon>
        <taxon>Poales</taxon>
        <taxon>Cyperaceae</taxon>
        <taxon>Cyperoideae</taxon>
        <taxon>Cariceae</taxon>
        <taxon>Carex</taxon>
        <taxon>Carex subgen. Euthyceras</taxon>
    </lineage>
</organism>
<evidence type="ECO:0000256" key="2">
    <source>
        <dbReference type="ARBA" id="ARBA00023015"/>
    </source>
</evidence>
<evidence type="ECO:0000256" key="1">
    <source>
        <dbReference type="ARBA" id="ARBA00004123"/>
    </source>
</evidence>
<dbReference type="Proteomes" id="UP000623129">
    <property type="component" value="Unassembled WGS sequence"/>
</dbReference>
<keyword evidence="4" id="KW-0804">Transcription</keyword>
<name>A0A833RJ51_9POAL</name>
<evidence type="ECO:0000259" key="6">
    <source>
        <dbReference type="PROSITE" id="PS50863"/>
    </source>
</evidence>
<dbReference type="PANTHER" id="PTHR31384:SF94">
    <property type="entry name" value="AUXIN RESPONSE FACTOR 17"/>
    <property type="match status" value="1"/>
</dbReference>
<dbReference type="PANTHER" id="PTHR31384">
    <property type="entry name" value="AUXIN RESPONSE FACTOR 4-RELATED"/>
    <property type="match status" value="1"/>
</dbReference>
<dbReference type="EMBL" id="SWLB01000007">
    <property type="protein sequence ID" value="KAF3336801.1"/>
    <property type="molecule type" value="Genomic_DNA"/>
</dbReference>
<accession>A0A833RJ51</accession>
<dbReference type="InterPro" id="IPR044835">
    <property type="entry name" value="ARF_plant"/>
</dbReference>
<dbReference type="CDD" id="cd10017">
    <property type="entry name" value="B3_DNA"/>
    <property type="match status" value="1"/>
</dbReference>
<dbReference type="Gene3D" id="2.40.330.10">
    <property type="entry name" value="DNA-binding pseudobarrel domain"/>
    <property type="match status" value="1"/>
</dbReference>
<dbReference type="InterPro" id="IPR015300">
    <property type="entry name" value="DNA-bd_pseudobarrel_sf"/>
</dbReference>
<keyword evidence="5" id="KW-0539">Nucleus</keyword>
<evidence type="ECO:0000256" key="4">
    <source>
        <dbReference type="ARBA" id="ARBA00023163"/>
    </source>
</evidence>
<proteinExistence type="predicted"/>
<dbReference type="GO" id="GO:0003677">
    <property type="term" value="F:DNA binding"/>
    <property type="evidence" value="ECO:0007669"/>
    <property type="project" value="UniProtKB-KW"/>
</dbReference>
<evidence type="ECO:0000313" key="7">
    <source>
        <dbReference type="EMBL" id="KAF3336801.1"/>
    </source>
</evidence>
<dbReference type="SUPFAM" id="SSF101936">
    <property type="entry name" value="DNA-binding pseudobarrel domain"/>
    <property type="match status" value="1"/>
</dbReference>
<evidence type="ECO:0000256" key="3">
    <source>
        <dbReference type="ARBA" id="ARBA00023125"/>
    </source>
</evidence>
<dbReference type="GO" id="GO:0006355">
    <property type="term" value="P:regulation of DNA-templated transcription"/>
    <property type="evidence" value="ECO:0007669"/>
    <property type="project" value="InterPro"/>
</dbReference>
<sequence length="157" mass="17687">MRDVHRNAYSFIQVYRGDPKRNLLTTGWSKFVCDKNLTEGDTIVFIRDEDDIFLGVRRGPHYVKSRVATDKVLDAVEAAVAGRSFEVRSRDAPRLSVVAKEIVERHVLTGSGSANVRIKMTDKVRTLVLQNATPGSFIKILGECIEEEKAEIPEVRE</sequence>
<gene>
    <name evidence="7" type="ORF">FCM35_KLT19387</name>
</gene>
<keyword evidence="8" id="KW-1185">Reference proteome</keyword>
<dbReference type="OrthoDB" id="1928202at2759"/>
<dbReference type="PROSITE" id="PS50863">
    <property type="entry name" value="B3"/>
    <property type="match status" value="1"/>
</dbReference>
<dbReference type="AlphaFoldDB" id="A0A833RJ51"/>
<evidence type="ECO:0000256" key="5">
    <source>
        <dbReference type="ARBA" id="ARBA00023242"/>
    </source>
</evidence>
<keyword evidence="3" id="KW-0238">DNA-binding</keyword>
<comment type="caution">
    <text evidence="7">The sequence shown here is derived from an EMBL/GenBank/DDBJ whole genome shotgun (WGS) entry which is preliminary data.</text>
</comment>
<dbReference type="GO" id="GO:0009725">
    <property type="term" value="P:response to hormone"/>
    <property type="evidence" value="ECO:0007669"/>
    <property type="project" value="InterPro"/>
</dbReference>
<dbReference type="Pfam" id="PF02362">
    <property type="entry name" value="B3"/>
    <property type="match status" value="1"/>
</dbReference>
<dbReference type="InterPro" id="IPR003340">
    <property type="entry name" value="B3_DNA-bd"/>
</dbReference>
<feature type="domain" description="TF-B3" evidence="6">
    <location>
        <begin position="1"/>
        <end position="60"/>
    </location>
</feature>
<comment type="subcellular location">
    <subcellularLocation>
        <location evidence="1">Nucleus</location>
    </subcellularLocation>
</comment>
<reference evidence="7" key="1">
    <citation type="submission" date="2020-01" db="EMBL/GenBank/DDBJ databases">
        <title>Genome sequence of Kobresia littledalei, the first chromosome-level genome in the family Cyperaceae.</title>
        <authorList>
            <person name="Qu G."/>
        </authorList>
    </citation>
    <scope>NUCLEOTIDE SEQUENCE</scope>
    <source>
        <strain evidence="7">C.B.Clarke</strain>
        <tissue evidence="7">Leaf</tissue>
    </source>
</reference>
<keyword evidence="2" id="KW-0805">Transcription regulation</keyword>